<organism evidence="5 6">
    <name type="scientific">Sodalis ligni</name>
    <dbReference type="NCBI Taxonomy" id="2697027"/>
    <lineage>
        <taxon>Bacteria</taxon>
        <taxon>Pseudomonadati</taxon>
        <taxon>Pseudomonadota</taxon>
        <taxon>Gammaproteobacteria</taxon>
        <taxon>Enterobacterales</taxon>
        <taxon>Bruguierivoracaceae</taxon>
        <taxon>Sodalis</taxon>
    </lineage>
</organism>
<dbReference type="Gene3D" id="3.40.50.2300">
    <property type="match status" value="2"/>
</dbReference>
<dbReference type="OrthoDB" id="7041874at2"/>
<dbReference type="InterPro" id="IPR025997">
    <property type="entry name" value="SBP_2_dom"/>
</dbReference>
<dbReference type="CDD" id="cd20001">
    <property type="entry name" value="PBP1_LsrB_Quorum_Sensing-like"/>
    <property type="match status" value="1"/>
</dbReference>
<dbReference type="PANTHER" id="PTHR30036">
    <property type="entry name" value="D-XYLOSE-BINDING PERIPLASMIC PROTEIN"/>
    <property type="match status" value="1"/>
</dbReference>
<evidence type="ECO:0000313" key="6">
    <source>
        <dbReference type="Proteomes" id="UP000294555"/>
    </source>
</evidence>
<keyword evidence="3" id="KW-0732">Signal</keyword>
<comment type="subcellular location">
    <subcellularLocation>
        <location evidence="1">Periplasm</location>
    </subcellularLocation>
</comment>
<comment type="similarity">
    <text evidence="2">Belongs to the bacterial solute-binding protein 2 family.</text>
</comment>
<sequence>MPMIRKLTALAVALGALCAAPPLLAKDAPSIVTVVKITGENWFTRMNEGVVAYGRDNPGVTTSEIGPAKADAAQQGRLIEDLVARNVSAIAVVPMDPSAIEGVLKRAMDRGIKVVTHEGDSLKNTLVDIEAFDNTAFGAHFNEQLAQCMGKSGKWTSFVGSLGSLTHVQWADGGAENAKKYPQMQLVSPKNESFNDANRAYEKAREILRKYPDIKGFQGGSAIDVIGIGRAVEEAGLSGKVCVIGLGLPKDTSKYLESGTVQSISFWDPKDAGYIMNKVAQMLLEGKQVTDGMDLGVPGYNKVSVKKGPGKGIIVTGQAWVDVNKSNYRQYPF</sequence>
<comment type="caution">
    <text evidence="5">The sequence shown here is derived from an EMBL/GenBank/DDBJ whole genome shotgun (WGS) entry which is preliminary data.</text>
</comment>
<keyword evidence="6" id="KW-1185">Reference proteome</keyword>
<dbReference type="Proteomes" id="UP000294555">
    <property type="component" value="Unassembled WGS sequence"/>
</dbReference>
<evidence type="ECO:0000259" key="4">
    <source>
        <dbReference type="Pfam" id="PF13407"/>
    </source>
</evidence>
<evidence type="ECO:0000256" key="3">
    <source>
        <dbReference type="SAM" id="SignalP"/>
    </source>
</evidence>
<evidence type="ECO:0000313" key="5">
    <source>
        <dbReference type="EMBL" id="TCL03297.1"/>
    </source>
</evidence>
<reference evidence="5 6" key="1">
    <citation type="submission" date="2019-02" db="EMBL/GenBank/DDBJ databases">
        <title>Investigation of anaerobic lignin degradation for improved lignocellulosic biofuels.</title>
        <authorList>
            <person name="Deangelis K."/>
        </authorList>
    </citation>
    <scope>NUCLEOTIDE SEQUENCE [LARGE SCALE GENOMIC DNA]</scope>
    <source>
        <strain evidence="5 6">159R</strain>
    </source>
</reference>
<feature type="domain" description="Periplasmic binding protein" evidence="4">
    <location>
        <begin position="31"/>
        <end position="288"/>
    </location>
</feature>
<dbReference type="Pfam" id="PF13407">
    <property type="entry name" value="Peripla_BP_4"/>
    <property type="match status" value="1"/>
</dbReference>
<dbReference type="SUPFAM" id="SSF53822">
    <property type="entry name" value="Periplasmic binding protein-like I"/>
    <property type="match status" value="1"/>
</dbReference>
<dbReference type="GO" id="GO:0030246">
    <property type="term" value="F:carbohydrate binding"/>
    <property type="evidence" value="ECO:0007669"/>
    <property type="project" value="TreeGrafter"/>
</dbReference>
<dbReference type="GO" id="GO:0055085">
    <property type="term" value="P:transmembrane transport"/>
    <property type="evidence" value="ECO:0007669"/>
    <property type="project" value="UniProtKB-ARBA"/>
</dbReference>
<dbReference type="PANTHER" id="PTHR30036:SF7">
    <property type="entry name" value="ABC TRANSPORTER PERIPLASMIC-BINDING PROTEIN YPHF"/>
    <property type="match status" value="1"/>
</dbReference>
<proteinExistence type="inferred from homology"/>
<protein>
    <submittedName>
        <fullName evidence="5">Monosaccharide ABC transporter substrate-binding protein (CUT2 family)</fullName>
    </submittedName>
</protein>
<dbReference type="GO" id="GO:0030288">
    <property type="term" value="C:outer membrane-bounded periplasmic space"/>
    <property type="evidence" value="ECO:0007669"/>
    <property type="project" value="TreeGrafter"/>
</dbReference>
<gene>
    <name evidence="5" type="ORF">EZJ58_1358</name>
</gene>
<evidence type="ECO:0000256" key="2">
    <source>
        <dbReference type="ARBA" id="ARBA00007639"/>
    </source>
</evidence>
<feature type="signal peptide" evidence="3">
    <location>
        <begin position="1"/>
        <end position="25"/>
    </location>
</feature>
<evidence type="ECO:0000256" key="1">
    <source>
        <dbReference type="ARBA" id="ARBA00004418"/>
    </source>
</evidence>
<feature type="chain" id="PRO_5020759250" evidence="3">
    <location>
        <begin position="26"/>
        <end position="333"/>
    </location>
</feature>
<name>A0A4R1N9E3_9GAMM</name>
<dbReference type="AlphaFoldDB" id="A0A4R1N9E3"/>
<dbReference type="InterPro" id="IPR050555">
    <property type="entry name" value="Bact_Solute-Bind_Prot2"/>
</dbReference>
<dbReference type="InterPro" id="IPR028082">
    <property type="entry name" value="Peripla_BP_I"/>
</dbReference>
<dbReference type="EMBL" id="SJOI01000001">
    <property type="protein sequence ID" value="TCL03297.1"/>
    <property type="molecule type" value="Genomic_DNA"/>
</dbReference>
<accession>A0A4R1N9E3</accession>